<proteinExistence type="predicted"/>
<dbReference type="SUPFAM" id="SSF52172">
    <property type="entry name" value="CheY-like"/>
    <property type="match status" value="1"/>
</dbReference>
<dbReference type="Pfam" id="PF13487">
    <property type="entry name" value="HD_5"/>
    <property type="match status" value="1"/>
</dbReference>
<dbReference type="EMBL" id="JACOPB010000021">
    <property type="protein sequence ID" value="MBC5711711.1"/>
    <property type="molecule type" value="Genomic_DNA"/>
</dbReference>
<name>A0ABR7HF14_9FIRM</name>
<sequence length="1269" mass="145712">MKKRDTLLIVDDMEVNRAILRSLFERQYNLLEAENGEQALLLLHEYEEHVAAMLLDLVMPVKDGYEVMEEMGKSGLVSRIPVIVITSDDTAESEVRAFDLGAADIIMKPFEPHVVKRRVQNAVDLCRHKLHLEELVEEQSASLRESNAIMIDALSSIIEYRSVESGQHIRRIRMFTKILLEDVAKAYQEYNLDSRTIEIIADASSMHDIGKIAIPDSILNKPGSLTREEFELMKTHTTKGCEMLSGLERMNDKEYIGYAYNICRYHHERWNGKGYPDGLKGDNIPICAQVVAIADCYDALTTDRVYKKALPAEQAFNMILNGECGEFSPRLLECFKNVREDFAALSRAYADGVGPKLKPERKELRKPETIDAVNTMEQGQMKYLTLLRYVDSTVMEVDLNTGIYHVVYMPNRDFELLRSGSRFEDSVRAFAQGSVYPDDRGIVLGLLGDYMTQFFSDGLMKRTRKYRVLDQTTGTYYWCYATLLRVDIGNPGQKKVMLVWHRASDGQQEELLPGTVKEGMYRGTVISRLAGGVMKCRNDKWYTLADNGRGLCDLICCTEQDLSEKYHNRYLEIIFPADRDRVSQEMVSQLEEGRITELEYRLVTEEGKLIWVMDRSILVMEEDGLEYIYTLLVDVTQSHKAMEELQMSVERYKIILDQTKDVIFEWNIASDEISYSSNWEHKYGYQPIIDGISRRLPFASHINPDDIPDVLKFSNDMMTGRPFGELEFRLANPEGRYCWCRVRATAQFDTAGKPRTVVGIITDIDDEKRATEKLIDRAERDVLTKLYNKRAARHKINRFLELSQGRDCSAMLMIDVDNFKLVNDRYGHMFGDAVLTEMASRISSHFRDSDIVSRIGGDEFMVFMPGIGKREMAMERAERLMASFQTMFKSNLKDVPFSCSIGIAYSPDDGTDFQSLFQNSDAALYQAKLEGKNRCMQYCKSAVNTAFEFKEEADRPEAERENAEQRGQVTVAKVISMTFQELYDAADFDQAMNSILEMTGRLFHVSRVYIFENCADSEERCTNTFEWCREGIRPQRDELRNLAYGEMGGDYRDNFNEEGVFYCLDITELTPELQCLLADQGIASVLQCSITANGVFKGFVGFDECGTGRIWTQEQVDCLVFLSKMLSTFLLKKRAEDRVRESMQNLECILNNQNSWIYVIDEDTYELRYINEKTYRLVPESRLGMCCYYAFFHRDKPCERCPVRECAGTGSSAMEIYNPVLKVWTLTDSSRIRWGDRDAFLLACHDISPYKEGEAVEGGTLLTLEDIYK</sequence>
<keyword evidence="3" id="KW-0597">Phosphoprotein</keyword>
<protein>
    <recommendedName>
        <fullName evidence="1">Stage 0 sporulation protein A homolog</fullName>
    </recommendedName>
</protein>
<evidence type="ECO:0000256" key="1">
    <source>
        <dbReference type="ARBA" id="ARBA00018672"/>
    </source>
</evidence>
<dbReference type="SUPFAM" id="SSF109604">
    <property type="entry name" value="HD-domain/PDEase-like"/>
    <property type="match status" value="1"/>
</dbReference>
<evidence type="ECO:0000259" key="4">
    <source>
        <dbReference type="PROSITE" id="PS50110"/>
    </source>
</evidence>
<feature type="domain" description="GGDEF" evidence="6">
    <location>
        <begin position="807"/>
        <end position="940"/>
    </location>
</feature>
<gene>
    <name evidence="8" type="ORF">H8S75_27670</name>
</gene>
<feature type="domain" description="HD-GYP" evidence="7">
    <location>
        <begin position="143"/>
        <end position="351"/>
    </location>
</feature>
<dbReference type="InterPro" id="IPR000014">
    <property type="entry name" value="PAS"/>
</dbReference>
<dbReference type="InterPro" id="IPR011006">
    <property type="entry name" value="CheY-like_superfamily"/>
</dbReference>
<dbReference type="InterPro" id="IPR052020">
    <property type="entry name" value="Cyclic_di-GMP/3'3'-cGAMP_PDE"/>
</dbReference>
<dbReference type="NCBIfam" id="TIGR00229">
    <property type="entry name" value="sensory_box"/>
    <property type="match status" value="1"/>
</dbReference>
<feature type="domain" description="PAC" evidence="5">
    <location>
        <begin position="596"/>
        <end position="647"/>
    </location>
</feature>
<dbReference type="Gene3D" id="3.40.50.2300">
    <property type="match status" value="1"/>
</dbReference>
<dbReference type="InterPro" id="IPR003607">
    <property type="entry name" value="HD/PDEase_dom"/>
</dbReference>
<dbReference type="SUPFAM" id="SSF55073">
    <property type="entry name" value="Nucleotide cyclase"/>
    <property type="match status" value="1"/>
</dbReference>
<evidence type="ECO:0000259" key="7">
    <source>
        <dbReference type="PROSITE" id="PS51832"/>
    </source>
</evidence>
<organism evidence="8 9">
    <name type="scientific">Hungatella hominis</name>
    <dbReference type="NCBI Taxonomy" id="2763050"/>
    <lineage>
        <taxon>Bacteria</taxon>
        <taxon>Bacillati</taxon>
        <taxon>Bacillota</taxon>
        <taxon>Clostridia</taxon>
        <taxon>Lachnospirales</taxon>
        <taxon>Lachnospiraceae</taxon>
        <taxon>Hungatella</taxon>
    </lineage>
</organism>
<dbReference type="PROSITE" id="PS50887">
    <property type="entry name" value="GGDEF"/>
    <property type="match status" value="1"/>
</dbReference>
<dbReference type="InterPro" id="IPR001789">
    <property type="entry name" value="Sig_transdc_resp-reg_receiver"/>
</dbReference>
<dbReference type="PANTHER" id="PTHR45228">
    <property type="entry name" value="CYCLIC DI-GMP PHOSPHODIESTERASE TM_0186-RELATED"/>
    <property type="match status" value="1"/>
</dbReference>
<dbReference type="SUPFAM" id="SSF55781">
    <property type="entry name" value="GAF domain-like"/>
    <property type="match status" value="1"/>
</dbReference>
<dbReference type="InterPro" id="IPR043128">
    <property type="entry name" value="Rev_trsase/Diguanyl_cyclase"/>
</dbReference>
<keyword evidence="9" id="KW-1185">Reference proteome</keyword>
<feature type="domain" description="Response regulatory" evidence="4">
    <location>
        <begin position="6"/>
        <end position="123"/>
    </location>
</feature>
<dbReference type="PROSITE" id="PS51832">
    <property type="entry name" value="HD_GYP"/>
    <property type="match status" value="1"/>
</dbReference>
<dbReference type="NCBIfam" id="TIGR00254">
    <property type="entry name" value="GGDEF"/>
    <property type="match status" value="1"/>
</dbReference>
<dbReference type="Gene3D" id="3.30.450.40">
    <property type="match status" value="1"/>
</dbReference>
<dbReference type="PROSITE" id="PS50110">
    <property type="entry name" value="RESPONSE_REGULATORY"/>
    <property type="match status" value="1"/>
</dbReference>
<dbReference type="CDD" id="cd00130">
    <property type="entry name" value="PAS"/>
    <property type="match status" value="2"/>
</dbReference>
<dbReference type="InterPro" id="IPR029787">
    <property type="entry name" value="Nucleotide_cyclase"/>
</dbReference>
<dbReference type="SMART" id="SM00086">
    <property type="entry name" value="PAC"/>
    <property type="match status" value="2"/>
</dbReference>
<dbReference type="InterPro" id="IPR001610">
    <property type="entry name" value="PAC"/>
</dbReference>
<dbReference type="SMART" id="SM00448">
    <property type="entry name" value="REC"/>
    <property type="match status" value="1"/>
</dbReference>
<feature type="modified residue" description="4-aspartylphosphate" evidence="3">
    <location>
        <position position="56"/>
    </location>
</feature>
<dbReference type="Pfam" id="PF00990">
    <property type="entry name" value="GGDEF"/>
    <property type="match status" value="1"/>
</dbReference>
<dbReference type="InterPro" id="IPR029016">
    <property type="entry name" value="GAF-like_dom_sf"/>
</dbReference>
<reference evidence="8 9" key="1">
    <citation type="submission" date="2020-08" db="EMBL/GenBank/DDBJ databases">
        <title>Genome public.</title>
        <authorList>
            <person name="Liu C."/>
            <person name="Sun Q."/>
        </authorList>
    </citation>
    <scope>NUCLEOTIDE SEQUENCE [LARGE SCALE GENOMIC DNA]</scope>
    <source>
        <strain evidence="8 9">NSJ-66</strain>
    </source>
</reference>
<dbReference type="Gene3D" id="1.10.3210.10">
    <property type="entry name" value="Hypothetical protein af1432"/>
    <property type="match status" value="1"/>
</dbReference>
<dbReference type="CDD" id="cd00156">
    <property type="entry name" value="REC"/>
    <property type="match status" value="1"/>
</dbReference>
<dbReference type="Pfam" id="PF08447">
    <property type="entry name" value="PAS_3"/>
    <property type="match status" value="2"/>
</dbReference>
<dbReference type="Proteomes" id="UP000634672">
    <property type="component" value="Unassembled WGS sequence"/>
</dbReference>
<dbReference type="SUPFAM" id="SSF55785">
    <property type="entry name" value="PYP-like sensor domain (PAS domain)"/>
    <property type="match status" value="3"/>
</dbReference>
<dbReference type="Gene3D" id="3.30.450.20">
    <property type="entry name" value="PAS domain"/>
    <property type="match status" value="2"/>
</dbReference>
<dbReference type="Pfam" id="PF00072">
    <property type="entry name" value="Response_reg"/>
    <property type="match status" value="1"/>
</dbReference>
<dbReference type="CDD" id="cd00077">
    <property type="entry name" value="HDc"/>
    <property type="match status" value="1"/>
</dbReference>
<dbReference type="SMART" id="SM00267">
    <property type="entry name" value="GGDEF"/>
    <property type="match status" value="1"/>
</dbReference>
<evidence type="ECO:0000259" key="6">
    <source>
        <dbReference type="PROSITE" id="PS50887"/>
    </source>
</evidence>
<comment type="function">
    <text evidence="2">May play the central regulatory role in sporulation. It may be an element of the effector pathway responsible for the activation of sporulation genes in response to nutritional stress. Spo0A may act in concert with spo0H (a sigma factor) to control the expression of some genes that are critical to the sporulation process.</text>
</comment>
<dbReference type="Gene3D" id="3.30.70.270">
    <property type="match status" value="1"/>
</dbReference>
<evidence type="ECO:0000256" key="2">
    <source>
        <dbReference type="ARBA" id="ARBA00024867"/>
    </source>
</evidence>
<dbReference type="PANTHER" id="PTHR45228:SF5">
    <property type="entry name" value="CYCLIC DI-GMP PHOSPHODIESTERASE VC_1348-RELATED"/>
    <property type="match status" value="1"/>
</dbReference>
<dbReference type="RefSeq" id="WP_187024286.1">
    <property type="nucleotide sequence ID" value="NZ_JACOPB010000021.1"/>
</dbReference>
<evidence type="ECO:0000259" key="5">
    <source>
        <dbReference type="PROSITE" id="PS50113"/>
    </source>
</evidence>
<dbReference type="InterPro" id="IPR013655">
    <property type="entry name" value="PAS_fold_3"/>
</dbReference>
<dbReference type="InterPro" id="IPR000160">
    <property type="entry name" value="GGDEF_dom"/>
</dbReference>
<evidence type="ECO:0000313" key="9">
    <source>
        <dbReference type="Proteomes" id="UP000634672"/>
    </source>
</evidence>
<dbReference type="InterPro" id="IPR035965">
    <property type="entry name" value="PAS-like_dom_sf"/>
</dbReference>
<accession>A0ABR7HF14</accession>
<dbReference type="CDD" id="cd01949">
    <property type="entry name" value="GGDEF"/>
    <property type="match status" value="1"/>
</dbReference>
<comment type="caution">
    <text evidence="8">The sequence shown here is derived from an EMBL/GenBank/DDBJ whole genome shotgun (WGS) entry which is preliminary data.</text>
</comment>
<feature type="domain" description="PAC" evidence="5">
    <location>
        <begin position="724"/>
        <end position="776"/>
    </location>
</feature>
<evidence type="ECO:0000313" key="8">
    <source>
        <dbReference type="EMBL" id="MBC5711711.1"/>
    </source>
</evidence>
<dbReference type="PROSITE" id="PS50113">
    <property type="entry name" value="PAC"/>
    <property type="match status" value="2"/>
</dbReference>
<evidence type="ECO:0000256" key="3">
    <source>
        <dbReference type="PROSITE-ProRule" id="PRU00169"/>
    </source>
</evidence>
<dbReference type="InterPro" id="IPR037522">
    <property type="entry name" value="HD_GYP_dom"/>
</dbReference>
<dbReference type="InterPro" id="IPR000700">
    <property type="entry name" value="PAS-assoc_C"/>
</dbReference>